<dbReference type="CDD" id="cd00063">
    <property type="entry name" value="FN3"/>
    <property type="match status" value="1"/>
</dbReference>
<feature type="signal peptide" evidence="3">
    <location>
        <begin position="1"/>
        <end position="19"/>
    </location>
</feature>
<dbReference type="CDD" id="cd00839">
    <property type="entry name" value="MPP_PAPs"/>
    <property type="match status" value="1"/>
</dbReference>
<sequence length="490" mass="53965">MLLSSLFSTLLVAAAPTAALLPGLLGPSGRNDTRPMQHRLAYRPNGMSVGWSTYSQLPRPIVQYGESPLLLLRVATSNESVTYPTSSVWHNFVNLDNLRPNKKYFYRVWGDNTTYSFTTARQAGDQAEFSVVGVVDMGTFGPLGLTDHTGTGAANPLAPGEVTTIQRLQQIKDSYDFIIHPGDISYADAWLKELEQGFLTGYNVSDGVQLYEEINEEYFNEFQPISSVKPYLVAPGNHEANCINTIYKGPPMYNESICPMGQTNFTGYINRFRMPGSLGTNGALGNFWYSFNYGSAHFVMYDTETDLGVGRIGPEELGGSTGDNSGPFGKYMNQQLDWLKADLASVNRSVTPWIIAAGHRPWYVASAAKSRCWVCQSAFEGLFNQYGVDLVFSGHAHFSDRNAPIANNVTDPNELNNPTAPWYITNGAAGHYDGLDTLVAPLPDYVRFANDTLYTFSKLTFHNATHLTHDFISSATGQSIDSATLYKARS</sequence>
<dbReference type="AlphaFoldDB" id="A0AAN6GEH2"/>
<dbReference type="GO" id="GO:0046872">
    <property type="term" value="F:metal ion binding"/>
    <property type="evidence" value="ECO:0007669"/>
    <property type="project" value="InterPro"/>
</dbReference>
<dbReference type="EMBL" id="JAPDMQ010000108">
    <property type="protein sequence ID" value="KAK0534838.1"/>
    <property type="molecule type" value="Genomic_DNA"/>
</dbReference>
<evidence type="ECO:0000259" key="4">
    <source>
        <dbReference type="Pfam" id="PF00149"/>
    </source>
</evidence>
<evidence type="ECO:0000256" key="1">
    <source>
        <dbReference type="ARBA" id="ARBA00022729"/>
    </source>
</evidence>
<evidence type="ECO:0000313" key="8">
    <source>
        <dbReference type="Proteomes" id="UP001176521"/>
    </source>
</evidence>
<dbReference type="InterPro" id="IPR029052">
    <property type="entry name" value="Metallo-depent_PP-like"/>
</dbReference>
<dbReference type="InterPro" id="IPR025733">
    <property type="entry name" value="PAPs_C"/>
</dbReference>
<dbReference type="InterPro" id="IPR015914">
    <property type="entry name" value="PAPs_N"/>
</dbReference>
<keyword evidence="3" id="KW-0378">Hydrolase</keyword>
<dbReference type="InterPro" id="IPR004843">
    <property type="entry name" value="Calcineurin-like_PHP"/>
</dbReference>
<dbReference type="Proteomes" id="UP001176521">
    <property type="component" value="Unassembled WGS sequence"/>
</dbReference>
<evidence type="ECO:0000256" key="2">
    <source>
        <dbReference type="ARBA" id="ARBA00023180"/>
    </source>
</evidence>
<dbReference type="Gene3D" id="3.60.21.10">
    <property type="match status" value="1"/>
</dbReference>
<proteinExistence type="inferred from homology"/>
<keyword evidence="1 3" id="KW-0732">Signal</keyword>
<feature type="domain" description="Calcineurin-like phosphoesterase" evidence="4">
    <location>
        <begin position="168"/>
        <end position="397"/>
    </location>
</feature>
<gene>
    <name evidence="7" type="ORF">OC842_002507</name>
</gene>
<feature type="domain" description="Purple acid phosphatase N-terminal" evidence="6">
    <location>
        <begin position="42"/>
        <end position="119"/>
    </location>
</feature>
<organism evidence="7 8">
    <name type="scientific">Tilletia horrida</name>
    <dbReference type="NCBI Taxonomy" id="155126"/>
    <lineage>
        <taxon>Eukaryota</taxon>
        <taxon>Fungi</taxon>
        <taxon>Dikarya</taxon>
        <taxon>Basidiomycota</taxon>
        <taxon>Ustilaginomycotina</taxon>
        <taxon>Exobasidiomycetes</taxon>
        <taxon>Tilletiales</taxon>
        <taxon>Tilletiaceae</taxon>
        <taxon>Tilletia</taxon>
    </lineage>
</organism>
<keyword evidence="8" id="KW-1185">Reference proteome</keyword>
<dbReference type="PANTHER" id="PTHR45867">
    <property type="entry name" value="PURPLE ACID PHOSPHATASE"/>
    <property type="match status" value="1"/>
</dbReference>
<reference evidence="7" key="1">
    <citation type="journal article" date="2023" name="PhytoFront">
        <title>Draft Genome Resources of Seven Strains of Tilletia horrida, Causal Agent of Kernel Smut of Rice.</title>
        <authorList>
            <person name="Khanal S."/>
            <person name="Antony Babu S."/>
            <person name="Zhou X.G."/>
        </authorList>
    </citation>
    <scope>NUCLEOTIDE SEQUENCE</scope>
    <source>
        <strain evidence="7">TX3</strain>
    </source>
</reference>
<evidence type="ECO:0000256" key="3">
    <source>
        <dbReference type="RuleBase" id="RU361203"/>
    </source>
</evidence>
<dbReference type="EC" id="3.1.3.2" evidence="3"/>
<keyword evidence="2" id="KW-0325">Glycoprotein</keyword>
<evidence type="ECO:0000259" key="6">
    <source>
        <dbReference type="Pfam" id="PF16656"/>
    </source>
</evidence>
<dbReference type="Pfam" id="PF14008">
    <property type="entry name" value="Metallophos_C"/>
    <property type="match status" value="1"/>
</dbReference>
<protein>
    <recommendedName>
        <fullName evidence="3">Purple acid phosphatase</fullName>
        <ecNumber evidence="3">3.1.3.2</ecNumber>
    </recommendedName>
</protein>
<dbReference type="Pfam" id="PF16656">
    <property type="entry name" value="Pur_ac_phosph_N"/>
    <property type="match status" value="1"/>
</dbReference>
<dbReference type="InterPro" id="IPR003961">
    <property type="entry name" value="FN3_dom"/>
</dbReference>
<comment type="caution">
    <text evidence="7">The sequence shown here is derived from an EMBL/GenBank/DDBJ whole genome shotgun (WGS) entry which is preliminary data.</text>
</comment>
<dbReference type="InterPro" id="IPR008963">
    <property type="entry name" value="Purple_acid_Pase-like_N"/>
</dbReference>
<dbReference type="Gene3D" id="2.60.40.380">
    <property type="entry name" value="Purple acid phosphatase-like, N-terminal"/>
    <property type="match status" value="1"/>
</dbReference>
<dbReference type="SUPFAM" id="SSF56300">
    <property type="entry name" value="Metallo-dependent phosphatases"/>
    <property type="match status" value="1"/>
</dbReference>
<dbReference type="Pfam" id="PF00149">
    <property type="entry name" value="Metallophos"/>
    <property type="match status" value="1"/>
</dbReference>
<comment type="similarity">
    <text evidence="3">Belongs to the metallophosphoesterase superfamily. Purple acid phosphatase family.</text>
</comment>
<dbReference type="PANTHER" id="PTHR45867:SF3">
    <property type="entry name" value="ACID PHOSPHATASE TYPE 7"/>
    <property type="match status" value="1"/>
</dbReference>
<accession>A0AAN6GEH2</accession>
<dbReference type="InterPro" id="IPR041792">
    <property type="entry name" value="MPP_PAP"/>
</dbReference>
<dbReference type="SUPFAM" id="SSF49363">
    <property type="entry name" value="Purple acid phosphatase, N-terminal domain"/>
    <property type="match status" value="1"/>
</dbReference>
<dbReference type="GO" id="GO:0003993">
    <property type="term" value="F:acid phosphatase activity"/>
    <property type="evidence" value="ECO:0007669"/>
    <property type="project" value="UniProtKB-EC"/>
</dbReference>
<feature type="domain" description="Purple acid phosphatase C-terminal" evidence="5">
    <location>
        <begin position="420"/>
        <end position="482"/>
    </location>
</feature>
<evidence type="ECO:0000259" key="5">
    <source>
        <dbReference type="Pfam" id="PF14008"/>
    </source>
</evidence>
<comment type="catalytic activity">
    <reaction evidence="3">
        <text>a phosphate monoester + H2O = an alcohol + phosphate</text>
        <dbReference type="Rhea" id="RHEA:15017"/>
        <dbReference type="ChEBI" id="CHEBI:15377"/>
        <dbReference type="ChEBI" id="CHEBI:30879"/>
        <dbReference type="ChEBI" id="CHEBI:43474"/>
        <dbReference type="ChEBI" id="CHEBI:67140"/>
        <dbReference type="EC" id="3.1.3.2"/>
    </reaction>
</comment>
<name>A0AAN6GEH2_9BASI</name>
<evidence type="ECO:0000313" key="7">
    <source>
        <dbReference type="EMBL" id="KAK0534838.1"/>
    </source>
</evidence>
<feature type="chain" id="PRO_5042671098" description="Purple acid phosphatase" evidence="3">
    <location>
        <begin position="20"/>
        <end position="490"/>
    </location>
</feature>